<evidence type="ECO:0000313" key="1">
    <source>
        <dbReference type="EMBL" id="KAK6331917.1"/>
    </source>
</evidence>
<proteinExistence type="predicted"/>
<protein>
    <submittedName>
        <fullName evidence="1">Uncharacterized protein</fullName>
    </submittedName>
</protein>
<dbReference type="Proteomes" id="UP001313282">
    <property type="component" value="Unassembled WGS sequence"/>
</dbReference>
<keyword evidence="2" id="KW-1185">Reference proteome</keyword>
<evidence type="ECO:0000313" key="2">
    <source>
        <dbReference type="Proteomes" id="UP001313282"/>
    </source>
</evidence>
<gene>
    <name evidence="1" type="ORF">TWF718_002455</name>
</gene>
<dbReference type="EMBL" id="JAVHNR010000010">
    <property type="protein sequence ID" value="KAK6331917.1"/>
    <property type="molecule type" value="Genomic_DNA"/>
</dbReference>
<comment type="caution">
    <text evidence="1">The sequence shown here is derived from an EMBL/GenBank/DDBJ whole genome shotgun (WGS) entry which is preliminary data.</text>
</comment>
<reference evidence="1 2" key="1">
    <citation type="submission" date="2019-10" db="EMBL/GenBank/DDBJ databases">
        <authorList>
            <person name="Palmer J.M."/>
        </authorList>
    </citation>
    <scope>NUCLEOTIDE SEQUENCE [LARGE SCALE GENOMIC DNA]</scope>
    <source>
        <strain evidence="1 2">TWF718</strain>
    </source>
</reference>
<dbReference type="AlphaFoldDB" id="A0AAN8NM96"/>
<name>A0AAN8NM96_9PEZI</name>
<sequence>MLGNIGRSKENSIFQSFLHLFRGLPYVLKHTCLSIHTDPAVDITSGRRIWVRDPLAAATPEILKIDAFDEERLFGPMKRTSFTYTIPLFLESRTGVIFAFEVFNPDFCPQEFFSINITHAFLVFKEVKTLLIFVPGLEDHRLLAGDSDETTELISQAWDEWAKKLVQFDAMMNELGMVRVTWEKFSMDFYILRDESGIEVEPEGSGAVFDAMRAECNARKEYIDRLLFGRAPRNVAS</sequence>
<organism evidence="1 2">
    <name type="scientific">Orbilia javanica</name>
    <dbReference type="NCBI Taxonomy" id="47235"/>
    <lineage>
        <taxon>Eukaryota</taxon>
        <taxon>Fungi</taxon>
        <taxon>Dikarya</taxon>
        <taxon>Ascomycota</taxon>
        <taxon>Pezizomycotina</taxon>
        <taxon>Orbiliomycetes</taxon>
        <taxon>Orbiliales</taxon>
        <taxon>Orbiliaceae</taxon>
        <taxon>Orbilia</taxon>
    </lineage>
</organism>
<accession>A0AAN8NM96</accession>